<protein>
    <submittedName>
        <fullName evidence="1">Uncharacterized protein</fullName>
    </submittedName>
</protein>
<dbReference type="KEGG" id="fes:HER31_10460"/>
<reference evidence="1 2" key="1">
    <citation type="submission" date="2020-04" db="EMBL/GenBank/DDBJ databases">
        <title>Ferrimonas sp. S7 isolated from sea water.</title>
        <authorList>
            <person name="Bae S.S."/>
            <person name="Baek K."/>
        </authorList>
    </citation>
    <scope>NUCLEOTIDE SEQUENCE [LARGE SCALE GENOMIC DNA]</scope>
    <source>
        <strain evidence="1 2">S7</strain>
    </source>
</reference>
<dbReference type="AlphaFoldDB" id="A0A6H1UG15"/>
<dbReference type="RefSeq" id="WP_168660524.1">
    <property type="nucleotide sequence ID" value="NZ_CP051180.1"/>
</dbReference>
<sequence>MSADAQNNDTEIVMDEEWQTKVENLLRTQNHHPNFSEFFSKISHQFGFNSLEELMCHTEHQISAVELDFSSASCKHDDLIEKLKAAYLEFTRLNSVIGLKKVAVQNL</sequence>
<dbReference type="EMBL" id="CP051180">
    <property type="protein sequence ID" value="QIZ77263.1"/>
    <property type="molecule type" value="Genomic_DNA"/>
</dbReference>
<dbReference type="Proteomes" id="UP000501602">
    <property type="component" value="Chromosome"/>
</dbReference>
<keyword evidence="2" id="KW-1185">Reference proteome</keyword>
<accession>A0A6H1UG15</accession>
<evidence type="ECO:0000313" key="2">
    <source>
        <dbReference type="Proteomes" id="UP000501602"/>
    </source>
</evidence>
<evidence type="ECO:0000313" key="1">
    <source>
        <dbReference type="EMBL" id="QIZ77263.1"/>
    </source>
</evidence>
<organism evidence="1 2">
    <name type="scientific">Ferrimonas lipolytica</name>
    <dbReference type="NCBI Taxonomy" id="2724191"/>
    <lineage>
        <taxon>Bacteria</taxon>
        <taxon>Pseudomonadati</taxon>
        <taxon>Pseudomonadota</taxon>
        <taxon>Gammaproteobacteria</taxon>
        <taxon>Alteromonadales</taxon>
        <taxon>Ferrimonadaceae</taxon>
        <taxon>Ferrimonas</taxon>
    </lineage>
</organism>
<gene>
    <name evidence="1" type="ORF">HER31_10460</name>
</gene>
<name>A0A6H1UG15_9GAMM</name>
<proteinExistence type="predicted"/>